<reference evidence="1 2" key="1">
    <citation type="journal article" date="2018" name="Front. Microbiol.">
        <title>Prospects for Fungal Bioremediation of Acidic Radioactive Waste Sites: Characterization and Genome Sequence of Rhodotorula taiwanensis MD1149.</title>
        <authorList>
            <person name="Tkavc R."/>
            <person name="Matrosova V.Y."/>
            <person name="Grichenko O.E."/>
            <person name="Gostincar C."/>
            <person name="Volpe R.P."/>
            <person name="Klimenkova P."/>
            <person name="Gaidamakova E.K."/>
            <person name="Zhou C.E."/>
            <person name="Stewart B.J."/>
            <person name="Lyman M.G."/>
            <person name="Malfatti S.A."/>
            <person name="Rubinfeld B."/>
            <person name="Courtot M."/>
            <person name="Singh J."/>
            <person name="Dalgard C.L."/>
            <person name="Hamilton T."/>
            <person name="Frey K.G."/>
            <person name="Gunde-Cimerman N."/>
            <person name="Dugan L."/>
            <person name="Daly M.J."/>
        </authorList>
    </citation>
    <scope>NUCLEOTIDE SEQUENCE [LARGE SCALE GENOMIC DNA]</scope>
    <source>
        <strain evidence="1 2">MD1149</strain>
    </source>
</reference>
<dbReference type="EMBL" id="PJQD01000011">
    <property type="protein sequence ID" value="POY75802.1"/>
    <property type="molecule type" value="Genomic_DNA"/>
</dbReference>
<evidence type="ECO:0008006" key="3">
    <source>
        <dbReference type="Google" id="ProtNLM"/>
    </source>
</evidence>
<dbReference type="PANTHER" id="PTHR34389:SF2">
    <property type="entry name" value="L-RHAMNOSE MUTAROTASE"/>
    <property type="match status" value="1"/>
</dbReference>
<evidence type="ECO:0000313" key="1">
    <source>
        <dbReference type="EMBL" id="POY75802.1"/>
    </source>
</evidence>
<sequence length="133" mass="15336">MTSTLTPANSSDLSALYPGQRFGSIIRLRPEHAVEYKRYHAEGWPEVKRQITDCNIHDYVIYYDADSGVLFSSFKYTGSDFDADMVKMRGNPKVREWWKLMDSFQESLVPGATSSESGHPSWWKPIEEVFYQA</sequence>
<dbReference type="Proteomes" id="UP000237144">
    <property type="component" value="Unassembled WGS sequence"/>
</dbReference>
<dbReference type="GO" id="GO:0016857">
    <property type="term" value="F:racemase and epimerase activity, acting on carbohydrates and derivatives"/>
    <property type="evidence" value="ECO:0007669"/>
    <property type="project" value="InterPro"/>
</dbReference>
<dbReference type="InterPro" id="IPR008000">
    <property type="entry name" value="Rham/fucose_mutarotase"/>
</dbReference>
<dbReference type="AlphaFoldDB" id="A0A2S5BGB3"/>
<dbReference type="STRING" id="741276.A0A2S5BGB3"/>
<dbReference type="PANTHER" id="PTHR34389">
    <property type="entry name" value="L-RHAMNOSE MUTAROTASE"/>
    <property type="match status" value="1"/>
</dbReference>
<accession>A0A2S5BGB3</accession>
<name>A0A2S5BGB3_9BASI</name>
<evidence type="ECO:0000313" key="2">
    <source>
        <dbReference type="Proteomes" id="UP000237144"/>
    </source>
</evidence>
<gene>
    <name evidence="1" type="ORF">BMF94_1115</name>
</gene>
<dbReference type="SUPFAM" id="SSF54909">
    <property type="entry name" value="Dimeric alpha+beta barrel"/>
    <property type="match status" value="1"/>
</dbReference>
<proteinExistence type="predicted"/>
<dbReference type="Gene3D" id="3.30.70.100">
    <property type="match status" value="1"/>
</dbReference>
<dbReference type="OrthoDB" id="9981546at2759"/>
<comment type="caution">
    <text evidence="1">The sequence shown here is derived from an EMBL/GenBank/DDBJ whole genome shotgun (WGS) entry which is preliminary data.</text>
</comment>
<protein>
    <recommendedName>
        <fullName evidence="3">L-rhamnose mutarotase</fullName>
    </recommendedName>
</protein>
<keyword evidence="2" id="KW-1185">Reference proteome</keyword>
<organism evidence="1 2">
    <name type="scientific">Rhodotorula taiwanensis</name>
    <dbReference type="NCBI Taxonomy" id="741276"/>
    <lineage>
        <taxon>Eukaryota</taxon>
        <taxon>Fungi</taxon>
        <taxon>Dikarya</taxon>
        <taxon>Basidiomycota</taxon>
        <taxon>Pucciniomycotina</taxon>
        <taxon>Microbotryomycetes</taxon>
        <taxon>Sporidiobolales</taxon>
        <taxon>Sporidiobolaceae</taxon>
        <taxon>Rhodotorula</taxon>
    </lineage>
</organism>
<dbReference type="Pfam" id="PF05336">
    <property type="entry name" value="rhaM"/>
    <property type="match status" value="1"/>
</dbReference>
<dbReference type="InterPro" id="IPR011008">
    <property type="entry name" value="Dimeric_a/b-barrel"/>
</dbReference>